<dbReference type="EMBL" id="JAXAVX010000001">
    <property type="protein sequence ID" value="MDX8150377.1"/>
    <property type="molecule type" value="Genomic_DNA"/>
</dbReference>
<name>A0ABU4VG84_9ACTN</name>
<dbReference type="InterPro" id="IPR011009">
    <property type="entry name" value="Kinase-like_dom_sf"/>
</dbReference>
<evidence type="ECO:0000313" key="2">
    <source>
        <dbReference type="EMBL" id="MDX8150377.1"/>
    </source>
</evidence>
<reference evidence="2 3" key="1">
    <citation type="submission" date="2023-11" db="EMBL/GenBank/DDBJ databases">
        <authorList>
            <person name="Xu M."/>
            <person name="Jiang T."/>
        </authorList>
    </citation>
    <scope>NUCLEOTIDE SEQUENCE [LARGE SCALE GENOMIC DNA]</scope>
    <source>
        <strain evidence="2 3">SD</strain>
    </source>
</reference>
<dbReference type="PANTHER" id="PTHR12149">
    <property type="entry name" value="FRUCTOSAMINE 3 KINASE-RELATED PROTEIN"/>
    <property type="match status" value="1"/>
</dbReference>
<dbReference type="Pfam" id="PF03881">
    <property type="entry name" value="Fructosamin_kin"/>
    <property type="match status" value="1"/>
</dbReference>
<dbReference type="RefSeq" id="WP_319952527.1">
    <property type="nucleotide sequence ID" value="NZ_JAXAVX010000001.1"/>
</dbReference>
<protein>
    <submittedName>
        <fullName evidence="2">Fructosamine kinase family protein</fullName>
    </submittedName>
</protein>
<accession>A0ABU4VG84</accession>
<dbReference type="PANTHER" id="PTHR12149:SF8">
    <property type="entry name" value="PROTEIN-RIBULOSAMINE 3-KINASE"/>
    <property type="match status" value="1"/>
</dbReference>
<comment type="caution">
    <text evidence="2">The sequence shown here is derived from an EMBL/GenBank/DDBJ whole genome shotgun (WGS) entry which is preliminary data.</text>
</comment>
<dbReference type="InterPro" id="IPR016477">
    <property type="entry name" value="Fructo-/Ketosamine-3-kinase"/>
</dbReference>
<dbReference type="Proteomes" id="UP001277761">
    <property type="component" value="Unassembled WGS sequence"/>
</dbReference>
<keyword evidence="3" id="KW-1185">Reference proteome</keyword>
<sequence>MSRTGVDRAALGAALAAALGRAVRALRPVPGGDLNEAFLAEADGTRCFVKSSRDAHPGAYAAEAAGLRWLADAEALPVPAVLAVGEADGEGPPFLALEWIDPGRSRPSTAERLGRGLAALHAAGAPSFGSGSAQLLLGPLALPDAPAPDWPTFLLERRLAPLVRLAVGRDALDPAAGVLLERLAGRLPELAGPAEPPARLHGDLWVGNVHVDRDGAPWLVDPAAHGGHREVDLAMLRLFGSGYGPGSTFLAAYEEVAPLAPGAEDRVALWQLAPLLLHAALFGGGYGDRAIATLRRYAA</sequence>
<comment type="similarity">
    <text evidence="1">Belongs to the fructosamine kinase family.</text>
</comment>
<evidence type="ECO:0000256" key="1">
    <source>
        <dbReference type="PIRNR" id="PIRNR006221"/>
    </source>
</evidence>
<dbReference type="Gene3D" id="1.10.510.10">
    <property type="entry name" value="Transferase(Phosphotransferase) domain 1"/>
    <property type="match status" value="1"/>
</dbReference>
<dbReference type="Gene3D" id="1.20.1270.240">
    <property type="match status" value="1"/>
</dbReference>
<dbReference type="PIRSF" id="PIRSF006221">
    <property type="entry name" value="Ketosamine-3-kinase"/>
    <property type="match status" value="1"/>
</dbReference>
<dbReference type="SUPFAM" id="SSF56112">
    <property type="entry name" value="Protein kinase-like (PK-like)"/>
    <property type="match status" value="1"/>
</dbReference>
<evidence type="ECO:0000313" key="3">
    <source>
        <dbReference type="Proteomes" id="UP001277761"/>
    </source>
</evidence>
<proteinExistence type="inferred from homology"/>
<keyword evidence="1" id="KW-0808">Transferase</keyword>
<keyword evidence="1 2" id="KW-0418">Kinase</keyword>
<organism evidence="2 3">
    <name type="scientific">Patulibacter brassicae</name>
    <dbReference type="NCBI Taxonomy" id="1705717"/>
    <lineage>
        <taxon>Bacteria</taxon>
        <taxon>Bacillati</taxon>
        <taxon>Actinomycetota</taxon>
        <taxon>Thermoleophilia</taxon>
        <taxon>Solirubrobacterales</taxon>
        <taxon>Patulibacteraceae</taxon>
        <taxon>Patulibacter</taxon>
    </lineage>
</organism>
<gene>
    <name evidence="2" type="ORF">SK069_02115</name>
</gene>
<dbReference type="Gene3D" id="3.30.200.20">
    <property type="entry name" value="Phosphorylase Kinase, domain 1"/>
    <property type="match status" value="1"/>
</dbReference>
<dbReference type="GO" id="GO:0016301">
    <property type="term" value="F:kinase activity"/>
    <property type="evidence" value="ECO:0007669"/>
    <property type="project" value="UniProtKB-KW"/>
</dbReference>